<dbReference type="Pfam" id="PF13360">
    <property type="entry name" value="PQQ_2"/>
    <property type="match status" value="1"/>
</dbReference>
<gene>
    <name evidence="3" type="ORF">ENS64_08480</name>
</gene>
<dbReference type="Gene3D" id="2.130.10.10">
    <property type="entry name" value="YVTN repeat-like/Quinoprotein amine dehydrogenase"/>
    <property type="match status" value="1"/>
</dbReference>
<dbReference type="PANTHER" id="PTHR34512">
    <property type="entry name" value="CELL SURFACE PROTEIN"/>
    <property type="match status" value="1"/>
</dbReference>
<sequence>MRQVMLVGGMLLGLCLGRANAGDWPQILGPQRNGHAVGESLDAAWPAGGPRSVWEVPCGSGFAGMAVAEGLAILFDRHGDQEVLTAFAAETGKLLWKQTFPTRYQSQIVDDDGPRCVPTVVSGHVYAFGAEGNLHCVSLKDGTLRWSRAVQREFQAPEGYFGFGSAPVVDGNRVIVNVGGPKGNGVVAFEAQTGQTLWAATDELASYAAPVVVDLERQRRVLVITRLNFLGLDPATGREVFRVPFGARGPTVNGATPVVVGDHVLLTASYGIGARWVKVGADQATVAWEDEILSSQYTTPIVHEGLIYGIDGRQDVGTATLKCFDPSSRRVLWQKTNVVYATLVAADGKLLVQHTDGTLRMAALSPKGYTELAASRLMPGTTRALPALAHGRWYLRNERTLKCFDLRPAS</sequence>
<name>A0A7C4QP12_9PLAN</name>
<feature type="chain" id="PRO_5027743651" evidence="1">
    <location>
        <begin position="22"/>
        <end position="410"/>
    </location>
</feature>
<feature type="signal peptide" evidence="1">
    <location>
        <begin position="1"/>
        <end position="21"/>
    </location>
</feature>
<evidence type="ECO:0000256" key="1">
    <source>
        <dbReference type="SAM" id="SignalP"/>
    </source>
</evidence>
<accession>A0A7C4QP12</accession>
<organism evidence="3">
    <name type="scientific">Schlesneria paludicola</name>
    <dbReference type="NCBI Taxonomy" id="360056"/>
    <lineage>
        <taxon>Bacteria</taxon>
        <taxon>Pseudomonadati</taxon>
        <taxon>Planctomycetota</taxon>
        <taxon>Planctomycetia</taxon>
        <taxon>Planctomycetales</taxon>
        <taxon>Planctomycetaceae</taxon>
        <taxon>Schlesneria</taxon>
    </lineage>
</organism>
<evidence type="ECO:0000259" key="2">
    <source>
        <dbReference type="Pfam" id="PF13360"/>
    </source>
</evidence>
<proteinExistence type="predicted"/>
<keyword evidence="1" id="KW-0732">Signal</keyword>
<dbReference type="InterPro" id="IPR011047">
    <property type="entry name" value="Quinoprotein_ADH-like_sf"/>
</dbReference>
<evidence type="ECO:0000313" key="3">
    <source>
        <dbReference type="EMBL" id="HGT39283.1"/>
    </source>
</evidence>
<dbReference type="InterPro" id="IPR002372">
    <property type="entry name" value="PQQ_rpt_dom"/>
</dbReference>
<dbReference type="EMBL" id="DSVQ01000012">
    <property type="protein sequence ID" value="HGT39283.1"/>
    <property type="molecule type" value="Genomic_DNA"/>
</dbReference>
<comment type="caution">
    <text evidence="3">The sequence shown here is derived from an EMBL/GenBank/DDBJ whole genome shotgun (WGS) entry which is preliminary data.</text>
</comment>
<feature type="domain" description="Pyrrolo-quinoline quinone repeat" evidence="2">
    <location>
        <begin position="82"/>
        <end position="334"/>
    </location>
</feature>
<dbReference type="PANTHER" id="PTHR34512:SF30">
    <property type="entry name" value="OUTER MEMBRANE PROTEIN ASSEMBLY FACTOR BAMB"/>
    <property type="match status" value="1"/>
</dbReference>
<reference evidence="3" key="1">
    <citation type="journal article" date="2020" name="mSystems">
        <title>Genome- and Community-Level Interaction Insights into Carbon Utilization and Element Cycling Functions of Hydrothermarchaeota in Hydrothermal Sediment.</title>
        <authorList>
            <person name="Zhou Z."/>
            <person name="Liu Y."/>
            <person name="Xu W."/>
            <person name="Pan J."/>
            <person name="Luo Z.H."/>
            <person name="Li M."/>
        </authorList>
    </citation>
    <scope>NUCLEOTIDE SEQUENCE [LARGE SCALE GENOMIC DNA]</scope>
    <source>
        <strain evidence="3">SpSt-508</strain>
    </source>
</reference>
<dbReference type="InterPro" id="IPR015943">
    <property type="entry name" value="WD40/YVTN_repeat-like_dom_sf"/>
</dbReference>
<dbReference type="SUPFAM" id="SSF50998">
    <property type="entry name" value="Quinoprotein alcohol dehydrogenase-like"/>
    <property type="match status" value="1"/>
</dbReference>
<dbReference type="Gene3D" id="2.40.10.480">
    <property type="match status" value="1"/>
</dbReference>
<protein>
    <submittedName>
        <fullName evidence="3">Pyrrolo-quinoline quinone</fullName>
    </submittedName>
</protein>
<dbReference type="AlphaFoldDB" id="A0A7C4QP12"/>